<proteinExistence type="predicted"/>
<gene>
    <name evidence="3" type="ORF">PLOB_00006661</name>
</gene>
<dbReference type="Pfam" id="PF08477">
    <property type="entry name" value="Roc"/>
    <property type="match status" value="1"/>
</dbReference>
<protein>
    <recommendedName>
        <fullName evidence="2">COR domain-containing protein</fullName>
    </recommendedName>
</protein>
<evidence type="ECO:0000259" key="2">
    <source>
        <dbReference type="Pfam" id="PF16095"/>
    </source>
</evidence>
<accession>A0ABN8NBV3</accession>
<feature type="domain" description="COR" evidence="2">
    <location>
        <begin position="213"/>
        <end position="365"/>
    </location>
</feature>
<dbReference type="InterPro" id="IPR036388">
    <property type="entry name" value="WH-like_DNA-bd_sf"/>
</dbReference>
<name>A0ABN8NBV3_9CNID</name>
<feature type="non-terminal residue" evidence="3">
    <location>
        <position position="1"/>
    </location>
</feature>
<dbReference type="InterPro" id="IPR027417">
    <property type="entry name" value="P-loop_NTPase"/>
</dbReference>
<evidence type="ECO:0000313" key="3">
    <source>
        <dbReference type="EMBL" id="CAH3045168.1"/>
    </source>
</evidence>
<organism evidence="3 4">
    <name type="scientific">Porites lobata</name>
    <dbReference type="NCBI Taxonomy" id="104759"/>
    <lineage>
        <taxon>Eukaryota</taxon>
        <taxon>Metazoa</taxon>
        <taxon>Cnidaria</taxon>
        <taxon>Anthozoa</taxon>
        <taxon>Hexacorallia</taxon>
        <taxon>Scleractinia</taxon>
        <taxon>Fungiina</taxon>
        <taxon>Poritidae</taxon>
        <taxon>Porites</taxon>
    </lineage>
</organism>
<keyword evidence="4" id="KW-1185">Reference proteome</keyword>
<dbReference type="Pfam" id="PF16095">
    <property type="entry name" value="COR-A"/>
    <property type="match status" value="1"/>
</dbReference>
<dbReference type="InterPro" id="IPR032171">
    <property type="entry name" value="COR-A"/>
</dbReference>
<reference evidence="3 4" key="1">
    <citation type="submission" date="2022-05" db="EMBL/GenBank/DDBJ databases">
        <authorList>
            <consortium name="Genoscope - CEA"/>
            <person name="William W."/>
        </authorList>
    </citation>
    <scope>NUCLEOTIDE SEQUENCE [LARGE SCALE GENOMIC DNA]</scope>
</reference>
<dbReference type="Proteomes" id="UP001159405">
    <property type="component" value="Unassembled WGS sequence"/>
</dbReference>
<dbReference type="Gene3D" id="3.40.50.300">
    <property type="entry name" value="P-loop containing nucleotide triphosphate hydrolases"/>
    <property type="match status" value="1"/>
</dbReference>
<dbReference type="PANTHER" id="PTHR47679:SF2">
    <property type="entry name" value="C-TERMINAL OF ROC (COR) DOMAIN-CONTAINING PROTEIN"/>
    <property type="match status" value="1"/>
</dbReference>
<keyword evidence="1" id="KW-0677">Repeat</keyword>
<sequence>KYVKERDHSEITDTMSEDVERLYKKRLTEGRNLPEDTVWPVIWDFAGQDIYHAIHPIFMSPDDIYLLAFDLTKELHDQAVCQVNMHGHKEETVEQRNTKDTNLDHVMRWMNLIHALKNSNGNKRSPSDDLLPPSLPPVFLVGTRADLVDPSKSNEFKQKFIGVMNSLYDHVVDVLAIDNTKSGEQEGQEKILALREKLLKVAENMPHIKDPIPLQWHRVEKELSQTVWQEKKYIKKETFRQIASPFCIFQNEDDVDALLYFLHARGSVVYEGGIVFLDPPWLISLLTKIISVNPLGEEASAYSRYRKNLQEKGILDRELLDFGFRKLELGDLKDTFISLMEKFNLICKWPSGDPNEPLILVPCMLTSKDEEENSGDEMTSACCAPLYLTFEGRNYVPVGLFCRLVVLFGKQLSVNPKEEHTYSLDAGEAQFSLKGDHFISLVCYKRVIELCISTVDDVSPPKHCADVLR</sequence>
<dbReference type="SUPFAM" id="SSF52540">
    <property type="entry name" value="P-loop containing nucleoside triphosphate hydrolases"/>
    <property type="match status" value="1"/>
</dbReference>
<comment type="caution">
    <text evidence="3">The sequence shown here is derived from an EMBL/GenBank/DDBJ whole genome shotgun (WGS) entry which is preliminary data.</text>
</comment>
<dbReference type="EMBL" id="CALNXK010000013">
    <property type="protein sequence ID" value="CAH3045168.1"/>
    <property type="molecule type" value="Genomic_DNA"/>
</dbReference>
<evidence type="ECO:0000256" key="1">
    <source>
        <dbReference type="ARBA" id="ARBA00022737"/>
    </source>
</evidence>
<dbReference type="PANTHER" id="PTHR47679">
    <property type="entry name" value="PROTEIN TORNADO 1"/>
    <property type="match status" value="1"/>
</dbReference>
<dbReference type="Gene3D" id="1.10.10.10">
    <property type="entry name" value="Winged helix-like DNA-binding domain superfamily/Winged helix DNA-binding domain"/>
    <property type="match status" value="1"/>
</dbReference>
<evidence type="ECO:0000313" key="4">
    <source>
        <dbReference type="Proteomes" id="UP001159405"/>
    </source>
</evidence>